<comment type="caution">
    <text evidence="1">The sequence shown here is derived from an EMBL/GenBank/DDBJ whole genome shotgun (WGS) entry which is preliminary data.</text>
</comment>
<evidence type="ECO:0000313" key="1">
    <source>
        <dbReference type="EMBL" id="GAI55520.1"/>
    </source>
</evidence>
<accession>X1QXD2</accession>
<name>X1QXD2_9ZZZZ</name>
<protein>
    <submittedName>
        <fullName evidence="1">Uncharacterized protein</fullName>
    </submittedName>
</protein>
<dbReference type="EMBL" id="BARV01043286">
    <property type="protein sequence ID" value="GAI55520.1"/>
    <property type="molecule type" value="Genomic_DNA"/>
</dbReference>
<sequence>MKRESKSQKMDLEAQESLLQVADKLVGFVDELLRTS</sequence>
<organism evidence="1">
    <name type="scientific">marine sediment metagenome</name>
    <dbReference type="NCBI Taxonomy" id="412755"/>
    <lineage>
        <taxon>unclassified sequences</taxon>
        <taxon>metagenomes</taxon>
        <taxon>ecological metagenomes</taxon>
    </lineage>
</organism>
<dbReference type="AlphaFoldDB" id="X1QXD2"/>
<reference evidence="1" key="1">
    <citation type="journal article" date="2014" name="Front. Microbiol.">
        <title>High frequency of phylogenetically diverse reductive dehalogenase-homologous genes in deep subseafloor sedimentary metagenomes.</title>
        <authorList>
            <person name="Kawai M."/>
            <person name="Futagami T."/>
            <person name="Toyoda A."/>
            <person name="Takaki Y."/>
            <person name="Nishi S."/>
            <person name="Hori S."/>
            <person name="Arai W."/>
            <person name="Tsubouchi T."/>
            <person name="Morono Y."/>
            <person name="Uchiyama I."/>
            <person name="Ito T."/>
            <person name="Fujiyama A."/>
            <person name="Inagaki F."/>
            <person name="Takami H."/>
        </authorList>
    </citation>
    <scope>NUCLEOTIDE SEQUENCE</scope>
    <source>
        <strain evidence="1">Expedition CK06-06</strain>
    </source>
</reference>
<proteinExistence type="predicted"/>
<feature type="non-terminal residue" evidence="1">
    <location>
        <position position="36"/>
    </location>
</feature>
<gene>
    <name evidence="1" type="ORF">S06H3_64680</name>
</gene>